<dbReference type="SUPFAM" id="SSF55874">
    <property type="entry name" value="ATPase domain of HSP90 chaperone/DNA topoisomerase II/histidine kinase"/>
    <property type="match status" value="1"/>
</dbReference>
<dbReference type="RefSeq" id="WP_126579285.1">
    <property type="nucleotide sequence ID" value="NZ_BIFR01000001.1"/>
</dbReference>
<dbReference type="Pfam" id="PF07730">
    <property type="entry name" value="HisKA_3"/>
    <property type="match status" value="1"/>
</dbReference>
<evidence type="ECO:0000259" key="5">
    <source>
        <dbReference type="PROSITE" id="PS50109"/>
    </source>
</evidence>
<dbReference type="PROSITE" id="PS50109">
    <property type="entry name" value="HIS_KIN"/>
    <property type="match status" value="1"/>
</dbReference>
<proteinExistence type="predicted"/>
<keyword evidence="4" id="KW-0472">Membrane</keyword>
<protein>
    <recommendedName>
        <fullName evidence="5">Histidine kinase domain-containing protein</fullName>
    </recommendedName>
</protein>
<organism evidence="6 7">
    <name type="scientific">Tengunoibacter tsumagoiensis</name>
    <dbReference type="NCBI Taxonomy" id="2014871"/>
    <lineage>
        <taxon>Bacteria</taxon>
        <taxon>Bacillati</taxon>
        <taxon>Chloroflexota</taxon>
        <taxon>Ktedonobacteria</taxon>
        <taxon>Ktedonobacterales</taxon>
        <taxon>Dictyobacteraceae</taxon>
        <taxon>Tengunoibacter</taxon>
    </lineage>
</organism>
<sequence length="642" mass="71658">MVQRLKSFLPASGTLDTTQRRLRAVPGSFFLIWRWSMWLYALIVIVSFEPKYKPASGMAISYQQIATILLTVTFIQTLVVTFYAPLFRRYRSRLHYFTLRVTQATSGQQKRRGILRLLDEKEQDIMPALARTRNIYWDTAIYSLDLLVCGLVMYYSGPFAAPPFGNGSPFYRYGMSTAFAAALAYRYRGGLLVALGYDCFAILGMLVPAPGSSTTHYPATVIDIIGSLIDTPIAALLAAYLTTLIESYAQSKRREQHNARTQRALVHVGESLLKYNGDPEGLLQQSAQQIRQGGHFQRTIIALLIQQEQDAGPPNPIISTIIESNLTDETSFGAPTIYLQQALLSKQKVAAFEPQTEDNGIARCYLPLFKEGQLQLILGAESWRMTPFDQRQEEFLTIAGSQLLIALENMRLTVQMIELAASAERGRIAREIHDGLAQLIYMLCLTAETCEAQAQRISERTTDDPALLDPLTERLSRLVLLSKQALWETRHYMFSLKPLMSGATTLTQMLSNQVQEFETISDLPVHLIVLGDEEQQKVEQRQTRHYAQVGAAIFRIVQEALTNAYKHANATELTLQIHFQTHEIAVNIDDNGQGLPVRPQGGAIYSGRGLDGMRERTSELGGSFAIQPSPSGGVRISASIPL</sequence>
<dbReference type="InterPro" id="IPR003594">
    <property type="entry name" value="HATPase_dom"/>
</dbReference>
<keyword evidence="3" id="KW-0902">Two-component regulatory system</keyword>
<dbReference type="InterPro" id="IPR050482">
    <property type="entry name" value="Sensor_HK_TwoCompSys"/>
</dbReference>
<accession>A0A401ZXN4</accession>
<keyword evidence="1" id="KW-0808">Transferase</keyword>
<dbReference type="CDD" id="cd16917">
    <property type="entry name" value="HATPase_UhpB-NarQ-NarX-like"/>
    <property type="match status" value="1"/>
</dbReference>
<keyword evidence="7" id="KW-1185">Reference proteome</keyword>
<feature type="domain" description="Histidine kinase" evidence="5">
    <location>
        <begin position="553"/>
        <end position="642"/>
    </location>
</feature>
<dbReference type="Pfam" id="PF02518">
    <property type="entry name" value="HATPase_c"/>
    <property type="match status" value="1"/>
</dbReference>
<dbReference type="Gene3D" id="1.20.5.1930">
    <property type="match status" value="1"/>
</dbReference>
<dbReference type="GO" id="GO:0046983">
    <property type="term" value="F:protein dimerization activity"/>
    <property type="evidence" value="ECO:0007669"/>
    <property type="project" value="InterPro"/>
</dbReference>
<evidence type="ECO:0000256" key="2">
    <source>
        <dbReference type="ARBA" id="ARBA00022777"/>
    </source>
</evidence>
<dbReference type="PANTHER" id="PTHR24421">
    <property type="entry name" value="NITRATE/NITRITE SENSOR PROTEIN NARX-RELATED"/>
    <property type="match status" value="1"/>
</dbReference>
<dbReference type="InterPro" id="IPR005467">
    <property type="entry name" value="His_kinase_dom"/>
</dbReference>
<dbReference type="Proteomes" id="UP000287352">
    <property type="component" value="Unassembled WGS sequence"/>
</dbReference>
<keyword evidence="4" id="KW-0812">Transmembrane</keyword>
<dbReference type="EMBL" id="BIFR01000001">
    <property type="protein sequence ID" value="GCE11593.1"/>
    <property type="molecule type" value="Genomic_DNA"/>
</dbReference>
<comment type="caution">
    <text evidence="6">The sequence shown here is derived from an EMBL/GenBank/DDBJ whole genome shotgun (WGS) entry which is preliminary data.</text>
</comment>
<keyword evidence="2" id="KW-0418">Kinase</keyword>
<evidence type="ECO:0000256" key="3">
    <source>
        <dbReference type="ARBA" id="ARBA00023012"/>
    </source>
</evidence>
<feature type="transmembrane region" description="Helical" evidence="4">
    <location>
        <begin position="60"/>
        <end position="84"/>
    </location>
</feature>
<dbReference type="InterPro" id="IPR011712">
    <property type="entry name" value="Sig_transdc_His_kin_sub3_dim/P"/>
</dbReference>
<feature type="transmembrane region" description="Helical" evidence="4">
    <location>
        <begin position="135"/>
        <end position="157"/>
    </location>
</feature>
<dbReference type="Gene3D" id="3.30.565.10">
    <property type="entry name" value="Histidine kinase-like ATPase, C-terminal domain"/>
    <property type="match status" value="1"/>
</dbReference>
<dbReference type="SUPFAM" id="SSF55781">
    <property type="entry name" value="GAF domain-like"/>
    <property type="match status" value="1"/>
</dbReference>
<evidence type="ECO:0000256" key="4">
    <source>
        <dbReference type="SAM" id="Phobius"/>
    </source>
</evidence>
<name>A0A401ZXN4_9CHLR</name>
<dbReference type="OrthoDB" id="9811717at2"/>
<evidence type="ECO:0000313" key="7">
    <source>
        <dbReference type="Proteomes" id="UP000287352"/>
    </source>
</evidence>
<dbReference type="AlphaFoldDB" id="A0A401ZXN4"/>
<reference evidence="7" key="1">
    <citation type="submission" date="2018-12" db="EMBL/GenBank/DDBJ databases">
        <title>Tengunoibacter tsumagoiensis gen. nov., sp. nov., Dictyobacter kobayashii sp. nov., D. alpinus sp. nov., and D. joshuensis sp. nov. and description of Dictyobacteraceae fam. nov. within the order Ktedonobacterales isolated from Tengu-no-mugimeshi.</title>
        <authorList>
            <person name="Wang C.M."/>
            <person name="Zheng Y."/>
            <person name="Sakai Y."/>
            <person name="Toyoda A."/>
            <person name="Minakuchi Y."/>
            <person name="Abe K."/>
            <person name="Yokota A."/>
            <person name="Yabe S."/>
        </authorList>
    </citation>
    <scope>NUCLEOTIDE SEQUENCE [LARGE SCALE GENOMIC DNA]</scope>
    <source>
        <strain evidence="7">Uno3</strain>
    </source>
</reference>
<dbReference type="GO" id="GO:0016020">
    <property type="term" value="C:membrane"/>
    <property type="evidence" value="ECO:0007669"/>
    <property type="project" value="InterPro"/>
</dbReference>
<keyword evidence="4" id="KW-1133">Transmembrane helix</keyword>
<dbReference type="InterPro" id="IPR036890">
    <property type="entry name" value="HATPase_C_sf"/>
</dbReference>
<feature type="transmembrane region" description="Helical" evidence="4">
    <location>
        <begin position="29"/>
        <end position="48"/>
    </location>
</feature>
<evidence type="ECO:0000256" key="1">
    <source>
        <dbReference type="ARBA" id="ARBA00022679"/>
    </source>
</evidence>
<gene>
    <name evidence="6" type="ORF">KTT_14520</name>
</gene>
<dbReference type="GO" id="GO:0000155">
    <property type="term" value="F:phosphorelay sensor kinase activity"/>
    <property type="evidence" value="ECO:0007669"/>
    <property type="project" value="InterPro"/>
</dbReference>
<evidence type="ECO:0000313" key="6">
    <source>
        <dbReference type="EMBL" id="GCE11593.1"/>
    </source>
</evidence>